<dbReference type="eggNOG" id="COG1751">
    <property type="taxonomic scope" value="Bacteria"/>
</dbReference>
<evidence type="ECO:0000313" key="3">
    <source>
        <dbReference type="Proteomes" id="UP000006055"/>
    </source>
</evidence>
<organism evidence="2 3">
    <name type="scientific">Desulfomonile tiedjei (strain ATCC 49306 / DSM 6799 / DCB-1)</name>
    <dbReference type="NCBI Taxonomy" id="706587"/>
    <lineage>
        <taxon>Bacteria</taxon>
        <taxon>Pseudomonadati</taxon>
        <taxon>Thermodesulfobacteriota</taxon>
        <taxon>Desulfomonilia</taxon>
        <taxon>Desulfomonilales</taxon>
        <taxon>Desulfomonilaceae</taxon>
        <taxon>Desulfomonile</taxon>
    </lineage>
</organism>
<sequence length="187" mass="20184">MIRQVEYFEKPGKENTRRCVEIVSDLVNEGFSHVVVATTGGQTALAVSEYLQGKDVNIVAVTHNIGYAGPNQDECPLEVRQELTNRGVKIFTGTILSRGIEAALMKKHQGVYPAYIVAQSLRLFCQGIKVCVECAVEACDAGLIPEGPDIVAMAGTGRGADTVAVLVAHPSDRFFDVKIKQILAKPL</sequence>
<dbReference type="InterPro" id="IPR015795">
    <property type="entry name" value="Pyrv_Knase_C"/>
</dbReference>
<dbReference type="Gene3D" id="3.40.1380.20">
    <property type="entry name" value="Pyruvate kinase, C-terminal domain"/>
    <property type="match status" value="1"/>
</dbReference>
<dbReference type="Pfam" id="PF02887">
    <property type="entry name" value="PK_C"/>
    <property type="match status" value="1"/>
</dbReference>
<dbReference type="STRING" id="706587.Desti_4161"/>
<dbReference type="HOGENOM" id="CLU_095207_1_0_7"/>
<protein>
    <recommendedName>
        <fullName evidence="1">Pyruvate kinase C-terminal domain-containing protein</fullName>
    </recommendedName>
</protein>
<dbReference type="Proteomes" id="UP000006055">
    <property type="component" value="Chromosome"/>
</dbReference>
<feature type="domain" description="Pyruvate kinase C-terminal" evidence="1">
    <location>
        <begin position="30"/>
        <end position="165"/>
    </location>
</feature>
<dbReference type="RefSeq" id="WP_014811921.1">
    <property type="nucleotide sequence ID" value="NC_018025.1"/>
</dbReference>
<dbReference type="EMBL" id="CP003360">
    <property type="protein sequence ID" value="AFM26798.1"/>
    <property type="molecule type" value="Genomic_DNA"/>
</dbReference>
<dbReference type="OrthoDB" id="9782984at2"/>
<reference evidence="3" key="1">
    <citation type="submission" date="2012-06" db="EMBL/GenBank/DDBJ databases">
        <title>Complete sequence of chromosome of Desulfomonile tiedjei DSM 6799.</title>
        <authorList>
            <person name="Lucas S."/>
            <person name="Copeland A."/>
            <person name="Lapidus A."/>
            <person name="Glavina del Rio T."/>
            <person name="Dalin E."/>
            <person name="Tice H."/>
            <person name="Bruce D."/>
            <person name="Goodwin L."/>
            <person name="Pitluck S."/>
            <person name="Peters L."/>
            <person name="Ovchinnikova G."/>
            <person name="Zeytun A."/>
            <person name="Lu M."/>
            <person name="Kyrpides N."/>
            <person name="Mavromatis K."/>
            <person name="Ivanova N."/>
            <person name="Brettin T."/>
            <person name="Detter J.C."/>
            <person name="Han C."/>
            <person name="Larimer F."/>
            <person name="Land M."/>
            <person name="Hauser L."/>
            <person name="Markowitz V."/>
            <person name="Cheng J.-F."/>
            <person name="Hugenholtz P."/>
            <person name="Woyke T."/>
            <person name="Wu D."/>
            <person name="Spring S."/>
            <person name="Schroeder M."/>
            <person name="Brambilla E."/>
            <person name="Klenk H.-P."/>
            <person name="Eisen J.A."/>
        </authorList>
    </citation>
    <scope>NUCLEOTIDE SEQUENCE [LARGE SCALE GENOMIC DNA]</scope>
    <source>
        <strain evidence="3">ATCC 49306 / DSM 6799 / DCB-1</strain>
    </source>
</reference>
<proteinExistence type="predicted"/>
<evidence type="ECO:0000259" key="1">
    <source>
        <dbReference type="Pfam" id="PF02887"/>
    </source>
</evidence>
<name>I4CB57_DESTA</name>
<dbReference type="AlphaFoldDB" id="I4CB57"/>
<gene>
    <name evidence="2" type="ordered locus">Desti_4161</name>
</gene>
<dbReference type="InterPro" id="IPR036918">
    <property type="entry name" value="Pyrv_Knase_C_sf"/>
</dbReference>
<evidence type="ECO:0000313" key="2">
    <source>
        <dbReference type="EMBL" id="AFM26798.1"/>
    </source>
</evidence>
<keyword evidence="3" id="KW-1185">Reference proteome</keyword>
<dbReference type="KEGG" id="dti:Desti_4161"/>
<dbReference type="SUPFAM" id="SSF52935">
    <property type="entry name" value="PK C-terminal domain-like"/>
    <property type="match status" value="1"/>
</dbReference>
<accession>I4CB57</accession>